<dbReference type="SUPFAM" id="SSF47413">
    <property type="entry name" value="lambda repressor-like DNA-binding domains"/>
    <property type="match status" value="1"/>
</dbReference>
<keyword evidence="1" id="KW-0678">Repressor</keyword>
<feature type="domain" description="HTH lacI-type" evidence="5">
    <location>
        <begin position="2"/>
        <end position="58"/>
    </location>
</feature>
<dbReference type="InterPro" id="IPR000843">
    <property type="entry name" value="HTH_LacI"/>
</dbReference>
<gene>
    <name evidence="6" type="ORF">XI38_03560</name>
</gene>
<dbReference type="CDD" id="cd01392">
    <property type="entry name" value="HTH_LacI"/>
    <property type="match status" value="1"/>
</dbReference>
<dbReference type="AlphaFoldDB" id="A0A0N0RRM7"/>
<name>A0A0N0RRM7_9MICO</name>
<dbReference type="PROSITE" id="PS50932">
    <property type="entry name" value="HTH_LACI_2"/>
    <property type="match status" value="1"/>
</dbReference>
<dbReference type="InterPro" id="IPR028082">
    <property type="entry name" value="Peripla_BP_I"/>
</dbReference>
<dbReference type="GO" id="GO:0003700">
    <property type="term" value="F:DNA-binding transcription factor activity"/>
    <property type="evidence" value="ECO:0007669"/>
    <property type="project" value="TreeGrafter"/>
</dbReference>
<dbReference type="InterPro" id="IPR046335">
    <property type="entry name" value="LacI/GalR-like_sensor"/>
</dbReference>
<dbReference type="Gene3D" id="3.40.50.2300">
    <property type="match status" value="2"/>
</dbReference>
<dbReference type="EMBL" id="LAVO01000003">
    <property type="protein sequence ID" value="KOS11645.1"/>
    <property type="molecule type" value="Genomic_DNA"/>
</dbReference>
<keyword evidence="7" id="KW-1185">Reference proteome</keyword>
<dbReference type="PANTHER" id="PTHR30146">
    <property type="entry name" value="LACI-RELATED TRANSCRIPTIONAL REPRESSOR"/>
    <property type="match status" value="1"/>
</dbReference>
<proteinExistence type="predicted"/>
<evidence type="ECO:0000256" key="1">
    <source>
        <dbReference type="ARBA" id="ARBA00022491"/>
    </source>
</evidence>
<protein>
    <submittedName>
        <fullName evidence="6">LacI family transcriptional regulator</fullName>
    </submittedName>
</protein>
<dbReference type="CDD" id="cd06288">
    <property type="entry name" value="PBP1_sucrose_transcription_regulator"/>
    <property type="match status" value="1"/>
</dbReference>
<dbReference type="OrthoDB" id="9798934at2"/>
<dbReference type="KEGG" id="mcw:A8L33_02640"/>
<dbReference type="SUPFAM" id="SSF53822">
    <property type="entry name" value="Periplasmic binding protein-like I"/>
    <property type="match status" value="1"/>
</dbReference>
<dbReference type="Pfam" id="PF13377">
    <property type="entry name" value="Peripla_BP_3"/>
    <property type="match status" value="1"/>
</dbReference>
<keyword evidence="4" id="KW-0804">Transcription</keyword>
<accession>A0A0N0RRM7</accession>
<evidence type="ECO:0000256" key="4">
    <source>
        <dbReference type="ARBA" id="ARBA00023163"/>
    </source>
</evidence>
<comment type="caution">
    <text evidence="6">The sequence shown here is derived from an EMBL/GenBank/DDBJ whole genome shotgun (WGS) entry which is preliminary data.</text>
</comment>
<sequence length="341" mass="36589">MITLKDLAAAVGVSPSAVSLVLNDRAEGRVNEQTAERIRHAAEDMGYIPNQLARGLKTKRTHTIGVLTDQVASVPFAGRMLEGVQSVAWESGYLAMIIDTTNRSELLEQSSRALLQRDIDALIIAAEYHRAVEIPAVPPAMPVMVLDGFPEGDVVADGVVPDEQTGAYDATYHLAQAGHRRIAFCNIGGDVFVASGLRHAGYTAALRDHGVEPDPQLHLSLSSVATSAAYRPVRALLESPDRPTAVFCFSDQIAFAVYQAASDLGLRIPDDLSVVGFDDQRFIADALRPGLTTVRLPHHDLGAWAAKRVIDRIHGDETGSPLVQKIPCPLVVRASVAPPST</sequence>
<dbReference type="Pfam" id="PF00356">
    <property type="entry name" value="LacI"/>
    <property type="match status" value="1"/>
</dbReference>
<evidence type="ECO:0000256" key="3">
    <source>
        <dbReference type="ARBA" id="ARBA00023125"/>
    </source>
</evidence>
<evidence type="ECO:0000313" key="7">
    <source>
        <dbReference type="Proteomes" id="UP000037737"/>
    </source>
</evidence>
<evidence type="ECO:0000259" key="5">
    <source>
        <dbReference type="PROSITE" id="PS50932"/>
    </source>
</evidence>
<dbReference type="InterPro" id="IPR010982">
    <property type="entry name" value="Lambda_DNA-bd_dom_sf"/>
</dbReference>
<evidence type="ECO:0000313" key="6">
    <source>
        <dbReference type="EMBL" id="KOS11645.1"/>
    </source>
</evidence>
<dbReference type="PATRIC" id="fig|84292.3.peg.740"/>
<dbReference type="Gene3D" id="1.10.260.40">
    <property type="entry name" value="lambda repressor-like DNA-binding domains"/>
    <property type="match status" value="1"/>
</dbReference>
<organism evidence="6 7">
    <name type="scientific">Microbacterium aurantiacum</name>
    <dbReference type="NCBI Taxonomy" id="162393"/>
    <lineage>
        <taxon>Bacteria</taxon>
        <taxon>Bacillati</taxon>
        <taxon>Actinomycetota</taxon>
        <taxon>Actinomycetes</taxon>
        <taxon>Micrococcales</taxon>
        <taxon>Microbacteriaceae</taxon>
        <taxon>Microbacterium</taxon>
    </lineage>
</organism>
<reference evidence="6" key="1">
    <citation type="submission" date="2015-04" db="EMBL/GenBank/DDBJ databases">
        <title>Complete genome sequence of Microbacterium chocolatum SIT 101, a bacterium enantioselectively hydrolyzing mesomeric diesters.</title>
        <authorList>
            <person name="Li X."/>
            <person name="Xu Y."/>
        </authorList>
    </citation>
    <scope>NUCLEOTIDE SEQUENCE [LARGE SCALE GENOMIC DNA]</scope>
    <source>
        <strain evidence="6">SIT 101</strain>
    </source>
</reference>
<dbReference type="SMART" id="SM00354">
    <property type="entry name" value="HTH_LACI"/>
    <property type="match status" value="1"/>
</dbReference>
<dbReference type="PANTHER" id="PTHR30146:SF148">
    <property type="entry name" value="HTH-TYPE TRANSCRIPTIONAL REPRESSOR PURR-RELATED"/>
    <property type="match status" value="1"/>
</dbReference>
<keyword evidence="3" id="KW-0238">DNA-binding</keyword>
<evidence type="ECO:0000256" key="2">
    <source>
        <dbReference type="ARBA" id="ARBA00023015"/>
    </source>
</evidence>
<dbReference type="Proteomes" id="UP000037737">
    <property type="component" value="Unassembled WGS sequence"/>
</dbReference>
<keyword evidence="2" id="KW-0805">Transcription regulation</keyword>
<dbReference type="GO" id="GO:0000976">
    <property type="term" value="F:transcription cis-regulatory region binding"/>
    <property type="evidence" value="ECO:0007669"/>
    <property type="project" value="TreeGrafter"/>
</dbReference>